<dbReference type="AlphaFoldDB" id="A0A0F9T8Y2"/>
<organism evidence="1">
    <name type="scientific">marine sediment metagenome</name>
    <dbReference type="NCBI Taxonomy" id="412755"/>
    <lineage>
        <taxon>unclassified sequences</taxon>
        <taxon>metagenomes</taxon>
        <taxon>ecological metagenomes</taxon>
    </lineage>
</organism>
<name>A0A0F9T8Y2_9ZZZZ</name>
<reference evidence="1" key="1">
    <citation type="journal article" date="2015" name="Nature">
        <title>Complex archaea that bridge the gap between prokaryotes and eukaryotes.</title>
        <authorList>
            <person name="Spang A."/>
            <person name="Saw J.H."/>
            <person name="Jorgensen S.L."/>
            <person name="Zaremba-Niedzwiedzka K."/>
            <person name="Martijn J."/>
            <person name="Lind A.E."/>
            <person name="van Eijk R."/>
            <person name="Schleper C."/>
            <person name="Guy L."/>
            <person name="Ettema T.J."/>
        </authorList>
    </citation>
    <scope>NUCLEOTIDE SEQUENCE</scope>
</reference>
<evidence type="ECO:0000313" key="1">
    <source>
        <dbReference type="EMBL" id="KKN75664.1"/>
    </source>
</evidence>
<accession>A0A0F9T8Y2</accession>
<gene>
    <name evidence="1" type="ORF">LCGC14_0377660</name>
</gene>
<protein>
    <submittedName>
        <fullName evidence="1">Uncharacterized protein</fullName>
    </submittedName>
</protein>
<proteinExistence type="predicted"/>
<comment type="caution">
    <text evidence="1">The sequence shown here is derived from an EMBL/GenBank/DDBJ whole genome shotgun (WGS) entry which is preliminary data.</text>
</comment>
<dbReference type="EMBL" id="LAZR01000305">
    <property type="protein sequence ID" value="KKN75664.1"/>
    <property type="molecule type" value="Genomic_DNA"/>
</dbReference>
<sequence>GKYGKPNKISEWELCELTDEELRAYLDYRNSVLSITDLTTHENDLYILNEYIELDKHKMSQMCCRFQRTFE</sequence>
<feature type="non-terminal residue" evidence="1">
    <location>
        <position position="1"/>
    </location>
</feature>